<evidence type="ECO:0000313" key="1">
    <source>
        <dbReference type="EMBL" id="KKB59035.1"/>
    </source>
</evidence>
<gene>
    <name evidence="1" type="ORF">HMPREF1535_00863</name>
</gene>
<sequence>MKADFNYDEFPGRFAHCLNEKCVRRDTCLRHQVWLRVPQTRGGVYIINPGHLASLTGEECPFFLLDQPQRFARGITCLFDDIPLRKAETIKSQLIAHLGRNTYYRCKQKKRLVRPKEQAYIKKLFLAQGITEEPQYDEYMEYYDLDRD</sequence>
<protein>
    <submittedName>
        <fullName evidence="1">Uncharacterized protein</fullName>
    </submittedName>
</protein>
<dbReference type="Proteomes" id="UP000033047">
    <property type="component" value="Unassembled WGS sequence"/>
</dbReference>
<dbReference type="AlphaFoldDB" id="A0A0F5JN96"/>
<dbReference type="InterPro" id="IPR045724">
    <property type="entry name" value="DUF6078"/>
</dbReference>
<reference evidence="1 2" key="1">
    <citation type="submission" date="2013-04" db="EMBL/GenBank/DDBJ databases">
        <title>The Genome Sequence of Parabacteroides goldsteinii DSM 19448.</title>
        <authorList>
            <consortium name="The Broad Institute Genomics Platform"/>
            <person name="Earl A."/>
            <person name="Ward D."/>
            <person name="Feldgarden M."/>
            <person name="Gevers D."/>
            <person name="Martens E."/>
            <person name="Sakamoto M."/>
            <person name="Benno Y."/>
            <person name="Song Y."/>
            <person name="Liu C."/>
            <person name="Lee J."/>
            <person name="Bolanos M."/>
            <person name="Vaisanen M.L."/>
            <person name="Finegold S.M."/>
            <person name="Walker B."/>
            <person name="Young S."/>
            <person name="Zeng Q."/>
            <person name="Gargeya S."/>
            <person name="Fitzgerald M."/>
            <person name="Haas B."/>
            <person name="Abouelleil A."/>
            <person name="Allen A.W."/>
            <person name="Alvarado L."/>
            <person name="Arachchi H.M."/>
            <person name="Berlin A.M."/>
            <person name="Chapman S.B."/>
            <person name="Gainer-Dewar J."/>
            <person name="Goldberg J."/>
            <person name="Griggs A."/>
            <person name="Gujja S."/>
            <person name="Hansen M."/>
            <person name="Howarth C."/>
            <person name="Imamovic A."/>
            <person name="Ireland A."/>
            <person name="Larimer J."/>
            <person name="McCowan C."/>
            <person name="Murphy C."/>
            <person name="Pearson M."/>
            <person name="Poon T.W."/>
            <person name="Priest M."/>
            <person name="Roberts A."/>
            <person name="Saif S."/>
            <person name="Shea T."/>
            <person name="Sisk P."/>
            <person name="Sykes S."/>
            <person name="Wortman J."/>
            <person name="Nusbaum C."/>
            <person name="Birren B."/>
        </authorList>
    </citation>
    <scope>NUCLEOTIDE SEQUENCE [LARGE SCALE GENOMIC DNA]</scope>
    <source>
        <strain evidence="1 2">DSM 19448</strain>
    </source>
</reference>
<dbReference type="EMBL" id="AQHV01000004">
    <property type="protein sequence ID" value="KKB59035.1"/>
    <property type="molecule type" value="Genomic_DNA"/>
</dbReference>
<proteinExistence type="predicted"/>
<dbReference type="PATRIC" id="fig|927665.4.peg.881"/>
<dbReference type="GeneID" id="69982097"/>
<name>A0A0F5JN96_9BACT</name>
<dbReference type="RefSeq" id="WP_007655016.1">
    <property type="nucleotide sequence ID" value="NZ_KQ033912.1"/>
</dbReference>
<dbReference type="Pfam" id="PF19555">
    <property type="entry name" value="DUF6078"/>
    <property type="match status" value="1"/>
</dbReference>
<comment type="caution">
    <text evidence="1">The sequence shown here is derived from an EMBL/GenBank/DDBJ whole genome shotgun (WGS) entry which is preliminary data.</text>
</comment>
<organism evidence="1 2">
    <name type="scientific">Parabacteroides goldsteinii DSM 19448 = WAL 12034</name>
    <dbReference type="NCBI Taxonomy" id="927665"/>
    <lineage>
        <taxon>Bacteria</taxon>
        <taxon>Pseudomonadati</taxon>
        <taxon>Bacteroidota</taxon>
        <taxon>Bacteroidia</taxon>
        <taxon>Bacteroidales</taxon>
        <taxon>Tannerellaceae</taxon>
        <taxon>Parabacteroides</taxon>
    </lineage>
</organism>
<dbReference type="HOGENOM" id="CLU_115284_0_0_10"/>
<accession>A0A0F5JN96</accession>
<evidence type="ECO:0000313" key="2">
    <source>
        <dbReference type="Proteomes" id="UP000033047"/>
    </source>
</evidence>